<dbReference type="EMBL" id="JBHRZH010000012">
    <property type="protein sequence ID" value="MFC3762098.1"/>
    <property type="molecule type" value="Genomic_DNA"/>
</dbReference>
<dbReference type="InterPro" id="IPR011042">
    <property type="entry name" value="6-blade_b-propeller_TolB-like"/>
</dbReference>
<comment type="caution">
    <text evidence="2">The sequence shown here is derived from an EMBL/GenBank/DDBJ whole genome shotgun (WGS) entry which is preliminary data.</text>
</comment>
<evidence type="ECO:0000313" key="3">
    <source>
        <dbReference type="Proteomes" id="UP001595699"/>
    </source>
</evidence>
<organism evidence="2 3">
    <name type="scientific">Tenggerimyces flavus</name>
    <dbReference type="NCBI Taxonomy" id="1708749"/>
    <lineage>
        <taxon>Bacteria</taxon>
        <taxon>Bacillati</taxon>
        <taxon>Actinomycetota</taxon>
        <taxon>Actinomycetes</taxon>
        <taxon>Propionibacteriales</taxon>
        <taxon>Nocardioidaceae</taxon>
        <taxon>Tenggerimyces</taxon>
    </lineage>
</organism>
<reference evidence="3" key="1">
    <citation type="journal article" date="2019" name="Int. J. Syst. Evol. Microbiol.">
        <title>The Global Catalogue of Microorganisms (GCM) 10K type strain sequencing project: providing services to taxonomists for standard genome sequencing and annotation.</title>
        <authorList>
            <consortium name="The Broad Institute Genomics Platform"/>
            <consortium name="The Broad Institute Genome Sequencing Center for Infectious Disease"/>
            <person name="Wu L."/>
            <person name="Ma J."/>
        </authorList>
    </citation>
    <scope>NUCLEOTIDE SEQUENCE [LARGE SCALE GENOMIC DNA]</scope>
    <source>
        <strain evidence="3">CGMCC 4.7241</strain>
    </source>
</reference>
<evidence type="ECO:0008006" key="4">
    <source>
        <dbReference type="Google" id="ProtNLM"/>
    </source>
</evidence>
<protein>
    <recommendedName>
        <fullName evidence="4">WD40 repeat domain-containing protein</fullName>
    </recommendedName>
</protein>
<keyword evidence="1" id="KW-0472">Membrane</keyword>
<feature type="transmembrane region" description="Helical" evidence="1">
    <location>
        <begin position="43"/>
        <end position="64"/>
    </location>
</feature>
<sequence>MPNEPEELFSSTLRRHADSVEAPTRPFAEDAHVAGRRIERRRLLAALAGAIVLVVGIPLGLGLLGSRGTNPGGIEPARTTTPGQPIALEPRELPRGADPAVPWYHDGKVSLGPDRLAEVGRFPAGSRAGLLAAGENVVVAEECCNQKTNKIETRLWDLKGSPPKVLEGGGPRVSSDGRTVVTSTNIYSVSPRTFIAYDTTTGEEIRRTKIPYPIANLTGFVGDKVAFTYEHKGNQPGATGLWDPRTGETRPLPDAGVVGLTGGGTRLVARFGEPLIYQRVVDLRDPQTDLWPAHQTVTSFSPDGRYATGIEGDGPEQGDYSTAWRLVVYDLRERRVVLRVDSYAFSQVAWEPNGSLLAVVQVPNGGFGAEVIVRCTLQGACERASELRDAEEGLPPVFLLPGLPQVVVT</sequence>
<keyword evidence="3" id="KW-1185">Reference proteome</keyword>
<evidence type="ECO:0000256" key="1">
    <source>
        <dbReference type="SAM" id="Phobius"/>
    </source>
</evidence>
<gene>
    <name evidence="2" type="ORF">ACFOUW_14750</name>
</gene>
<evidence type="ECO:0000313" key="2">
    <source>
        <dbReference type="EMBL" id="MFC3762098.1"/>
    </source>
</evidence>
<keyword evidence="1" id="KW-0812">Transmembrane</keyword>
<name>A0ABV7YD34_9ACTN</name>
<dbReference type="RefSeq" id="WP_205120642.1">
    <property type="nucleotide sequence ID" value="NZ_JAFBCM010000001.1"/>
</dbReference>
<accession>A0ABV7YD34</accession>
<dbReference type="Gene3D" id="2.120.10.30">
    <property type="entry name" value="TolB, C-terminal domain"/>
    <property type="match status" value="1"/>
</dbReference>
<dbReference type="SUPFAM" id="SSF69304">
    <property type="entry name" value="Tricorn protease N-terminal domain"/>
    <property type="match status" value="1"/>
</dbReference>
<keyword evidence="1" id="KW-1133">Transmembrane helix</keyword>
<dbReference type="Proteomes" id="UP001595699">
    <property type="component" value="Unassembled WGS sequence"/>
</dbReference>
<proteinExistence type="predicted"/>